<keyword evidence="3" id="KW-1185">Reference proteome</keyword>
<dbReference type="OrthoDB" id="5198674at2"/>
<evidence type="ECO:0000313" key="2">
    <source>
        <dbReference type="EMBL" id="RYU10332.1"/>
    </source>
</evidence>
<accession>A0A4Q5IW86</accession>
<feature type="transmembrane region" description="Helical" evidence="1">
    <location>
        <begin position="101"/>
        <end position="121"/>
    </location>
</feature>
<feature type="transmembrane region" description="Helical" evidence="1">
    <location>
        <begin position="42"/>
        <end position="62"/>
    </location>
</feature>
<keyword evidence="1" id="KW-1133">Transmembrane helix</keyword>
<organism evidence="2 3">
    <name type="scientific">Nocardioides iriomotensis</name>
    <dbReference type="NCBI Taxonomy" id="715784"/>
    <lineage>
        <taxon>Bacteria</taxon>
        <taxon>Bacillati</taxon>
        <taxon>Actinomycetota</taxon>
        <taxon>Actinomycetes</taxon>
        <taxon>Propionibacteriales</taxon>
        <taxon>Nocardioidaceae</taxon>
        <taxon>Nocardioides</taxon>
    </lineage>
</organism>
<reference evidence="2 3" key="1">
    <citation type="submission" date="2019-01" db="EMBL/GenBank/DDBJ databases">
        <title>Nocardioides guangzhouensis sp. nov., an actinobacterium isolated from soil.</title>
        <authorList>
            <person name="Fu Y."/>
            <person name="Cai Y."/>
            <person name="Lin Z."/>
            <person name="Chen P."/>
        </authorList>
    </citation>
    <scope>NUCLEOTIDE SEQUENCE [LARGE SCALE GENOMIC DNA]</scope>
    <source>
        <strain evidence="2 3">NBRC 105384</strain>
    </source>
</reference>
<evidence type="ECO:0000313" key="3">
    <source>
        <dbReference type="Proteomes" id="UP000291189"/>
    </source>
</evidence>
<proteinExistence type="predicted"/>
<dbReference type="RefSeq" id="WP_129988768.1">
    <property type="nucleotide sequence ID" value="NZ_SDPU01000032.1"/>
</dbReference>
<evidence type="ECO:0000256" key="1">
    <source>
        <dbReference type="SAM" id="Phobius"/>
    </source>
</evidence>
<dbReference type="AlphaFoldDB" id="A0A4Q5IW86"/>
<keyword evidence="1" id="KW-0812">Transmembrane</keyword>
<sequence>MPTTSRHLVTALAVVLLADLVGGLLSVATGVNSWADAWGSTALLAAPVPMIVAQAVLTWVAVTRGPRATVVACVLLALACFLSVVSGFFDGGLGNDALTPALSAYQAFLLVATGVLGVAALRRALAQRTRTSASRPRNAA</sequence>
<comment type="caution">
    <text evidence="2">The sequence shown here is derived from an EMBL/GenBank/DDBJ whole genome shotgun (WGS) entry which is preliminary data.</text>
</comment>
<name>A0A4Q5IW86_9ACTN</name>
<feature type="transmembrane region" description="Helical" evidence="1">
    <location>
        <begin position="69"/>
        <end position="89"/>
    </location>
</feature>
<gene>
    <name evidence="2" type="ORF">ETU37_18320</name>
</gene>
<dbReference type="Proteomes" id="UP000291189">
    <property type="component" value="Unassembled WGS sequence"/>
</dbReference>
<dbReference type="EMBL" id="SDPU01000032">
    <property type="protein sequence ID" value="RYU10332.1"/>
    <property type="molecule type" value="Genomic_DNA"/>
</dbReference>
<protein>
    <submittedName>
        <fullName evidence="2">Uncharacterized protein</fullName>
    </submittedName>
</protein>
<keyword evidence="1" id="KW-0472">Membrane</keyword>